<dbReference type="EMBL" id="CAACVJ010000122">
    <property type="protein sequence ID" value="VEP13610.1"/>
    <property type="molecule type" value="Genomic_DNA"/>
</dbReference>
<evidence type="ECO:0000256" key="1">
    <source>
        <dbReference type="SAM" id="Phobius"/>
    </source>
</evidence>
<dbReference type="RefSeq" id="WP_144871864.1">
    <property type="nucleotide sequence ID" value="NZ_LR213957.1"/>
</dbReference>
<sequence length="246" mass="28987">MPIINYFIDFNHPEPVSVLREVMIQEKKKNRSSYIIKLSKKESLLAKLKTVTIKVPFTFISFIISSLFLLSNVIIFSSYFLIQTTKIYFSLFSCLILLFIIYSWFILYVYTESKIQVLNFKNVIKRYFRQENIDLTIENLTLVIQDFKNIERNLKEKSGFFLDLSRLYCEQFHNIFIGSLLISGYFEALLKLKLDDMLEINPFGTLFICSILLSLKYIMEVKDPIILLNKAIKAMEQVKEDVSQKI</sequence>
<accession>A0A563VQD2</accession>
<feature type="transmembrane region" description="Helical" evidence="1">
    <location>
        <begin position="87"/>
        <end position="110"/>
    </location>
</feature>
<keyword evidence="1" id="KW-0472">Membrane</keyword>
<dbReference type="Proteomes" id="UP000320055">
    <property type="component" value="Unassembled WGS sequence"/>
</dbReference>
<name>A0A563VQD2_9CYAN</name>
<evidence type="ECO:0000313" key="3">
    <source>
        <dbReference type="Proteomes" id="UP000320055"/>
    </source>
</evidence>
<feature type="transmembrane region" description="Helical" evidence="1">
    <location>
        <begin position="57"/>
        <end position="81"/>
    </location>
</feature>
<keyword evidence="1" id="KW-0812">Transmembrane</keyword>
<reference evidence="2 3" key="1">
    <citation type="submission" date="2019-01" db="EMBL/GenBank/DDBJ databases">
        <authorList>
            <person name="Brito A."/>
        </authorList>
    </citation>
    <scope>NUCLEOTIDE SEQUENCE [LARGE SCALE GENOMIC DNA]</scope>
    <source>
        <strain evidence="2">1</strain>
    </source>
</reference>
<gene>
    <name evidence="2" type="ORF">H1P_2080005</name>
</gene>
<protein>
    <submittedName>
        <fullName evidence="2">Uncharacterized protein</fullName>
    </submittedName>
</protein>
<keyword evidence="1" id="KW-1133">Transmembrane helix</keyword>
<proteinExistence type="predicted"/>
<evidence type="ECO:0000313" key="2">
    <source>
        <dbReference type="EMBL" id="VEP13610.1"/>
    </source>
</evidence>
<organism evidence="2 3">
    <name type="scientific">Hyella patelloides LEGE 07179</name>
    <dbReference type="NCBI Taxonomy" id="945734"/>
    <lineage>
        <taxon>Bacteria</taxon>
        <taxon>Bacillati</taxon>
        <taxon>Cyanobacteriota</taxon>
        <taxon>Cyanophyceae</taxon>
        <taxon>Pleurocapsales</taxon>
        <taxon>Hyellaceae</taxon>
        <taxon>Hyella</taxon>
    </lineage>
</organism>
<dbReference type="AlphaFoldDB" id="A0A563VQD2"/>
<keyword evidence="3" id="KW-1185">Reference proteome</keyword>